<reference evidence="5" key="1">
    <citation type="journal article" date="2020" name="New Phytol.">
        <title>Comparative genomics reveals dynamic genome evolution in host specialist ectomycorrhizal fungi.</title>
        <authorList>
            <person name="Lofgren L.A."/>
            <person name="Nguyen N.H."/>
            <person name="Vilgalys R."/>
            <person name="Ruytinx J."/>
            <person name="Liao H.L."/>
            <person name="Branco S."/>
            <person name="Kuo A."/>
            <person name="LaButti K."/>
            <person name="Lipzen A."/>
            <person name="Andreopoulos W."/>
            <person name="Pangilinan J."/>
            <person name="Riley R."/>
            <person name="Hundley H."/>
            <person name="Na H."/>
            <person name="Barry K."/>
            <person name="Grigoriev I.V."/>
            <person name="Stajich J.E."/>
            <person name="Kennedy P.G."/>
        </authorList>
    </citation>
    <scope>NUCLEOTIDE SEQUENCE</scope>
    <source>
        <strain evidence="5">FC423</strain>
    </source>
</reference>
<proteinExistence type="inferred from homology"/>
<evidence type="ECO:0000259" key="4">
    <source>
        <dbReference type="PROSITE" id="PS50850"/>
    </source>
</evidence>
<accession>A0A9P7JZQ5</accession>
<evidence type="ECO:0000256" key="1">
    <source>
        <dbReference type="ARBA" id="ARBA00004141"/>
    </source>
</evidence>
<dbReference type="PROSITE" id="PS50850">
    <property type="entry name" value="MFS"/>
    <property type="match status" value="1"/>
</dbReference>
<feature type="transmembrane region" description="Helical" evidence="3">
    <location>
        <begin position="325"/>
        <end position="346"/>
    </location>
</feature>
<feature type="transmembrane region" description="Helical" evidence="3">
    <location>
        <begin position="31"/>
        <end position="51"/>
    </location>
</feature>
<evidence type="ECO:0000313" key="6">
    <source>
        <dbReference type="Proteomes" id="UP000823399"/>
    </source>
</evidence>
<feature type="transmembrane region" description="Helical" evidence="3">
    <location>
        <begin position="156"/>
        <end position="176"/>
    </location>
</feature>
<dbReference type="EMBL" id="JABBWM010000003">
    <property type="protein sequence ID" value="KAG2118686.1"/>
    <property type="molecule type" value="Genomic_DNA"/>
</dbReference>
<protein>
    <submittedName>
        <fullName evidence="5">MFS general substrate transporter</fullName>
    </submittedName>
</protein>
<dbReference type="PANTHER" id="PTHR11360">
    <property type="entry name" value="MONOCARBOXYLATE TRANSPORTER"/>
    <property type="match status" value="1"/>
</dbReference>
<evidence type="ECO:0000313" key="5">
    <source>
        <dbReference type="EMBL" id="KAG2118686.1"/>
    </source>
</evidence>
<feature type="transmembrane region" description="Helical" evidence="3">
    <location>
        <begin position="231"/>
        <end position="248"/>
    </location>
</feature>
<keyword evidence="6" id="KW-1185">Reference proteome</keyword>
<keyword evidence="3" id="KW-0812">Transmembrane</keyword>
<dbReference type="GeneID" id="64697417"/>
<dbReference type="AlphaFoldDB" id="A0A9P7JZQ5"/>
<dbReference type="RefSeq" id="XP_041298795.1">
    <property type="nucleotide sequence ID" value="XM_041435158.1"/>
</dbReference>
<feature type="transmembrane region" description="Helical" evidence="3">
    <location>
        <begin position="58"/>
        <end position="79"/>
    </location>
</feature>
<dbReference type="GO" id="GO:0016020">
    <property type="term" value="C:membrane"/>
    <property type="evidence" value="ECO:0007669"/>
    <property type="project" value="UniProtKB-SubCell"/>
</dbReference>
<dbReference type="InterPro" id="IPR036259">
    <property type="entry name" value="MFS_trans_sf"/>
</dbReference>
<dbReference type="InterPro" id="IPR020846">
    <property type="entry name" value="MFS_dom"/>
</dbReference>
<organism evidence="5 6">
    <name type="scientific">Suillus discolor</name>
    <dbReference type="NCBI Taxonomy" id="1912936"/>
    <lineage>
        <taxon>Eukaryota</taxon>
        <taxon>Fungi</taxon>
        <taxon>Dikarya</taxon>
        <taxon>Basidiomycota</taxon>
        <taxon>Agaricomycotina</taxon>
        <taxon>Agaricomycetes</taxon>
        <taxon>Agaricomycetidae</taxon>
        <taxon>Boletales</taxon>
        <taxon>Suillineae</taxon>
        <taxon>Suillaceae</taxon>
        <taxon>Suillus</taxon>
    </lineage>
</organism>
<keyword evidence="3" id="KW-1133">Transmembrane helix</keyword>
<feature type="domain" description="Major facilitator superfamily (MFS) profile" evidence="4">
    <location>
        <begin position="1"/>
        <end position="378"/>
    </location>
</feature>
<dbReference type="InterPro" id="IPR050327">
    <property type="entry name" value="Proton-linked_MCT"/>
</dbReference>
<dbReference type="GO" id="GO:0022857">
    <property type="term" value="F:transmembrane transporter activity"/>
    <property type="evidence" value="ECO:0007669"/>
    <property type="project" value="InterPro"/>
</dbReference>
<dbReference type="Gene3D" id="1.20.1250.20">
    <property type="entry name" value="MFS general substrate transporter like domains"/>
    <property type="match status" value="2"/>
</dbReference>
<sequence>MQFCGFGYISSFGVYQDYYTRVYMTNYPPSAISWIGALTSFLTVNVTLISGPLYDRGWFYRLMIVGSLLQSLSLFALSFTKPGQFYLAFMVQGVVAGFGMGLTYAPSIAVVSQHFSSRKRTLVMSLVTSGTPLGSMIHPIMLNRLLNGTVGFAKGVRASAGFVSALLLIACLSVRTRELPAPTVGYTVVARKCSREVLFVLMTVGSTLFQIGFYFPLFYLQLDSTKHGLDINFSFYSLVIMNAACFIGRCMTGTIAAYMGVLNSTIASTVACSAIIISMIALRDTTSVVVLGLAYGYFSGVFIALIVPLVTVLTPDLSELGARMGICFTFTAFGGLLGGPISGALLGSQYKWWLASLFSGLVSLVGSLIFMVMRLVIYHRRINGSPSIAGGDT</sequence>
<dbReference type="Proteomes" id="UP000823399">
    <property type="component" value="Unassembled WGS sequence"/>
</dbReference>
<comment type="caution">
    <text evidence="5">The sequence shown here is derived from an EMBL/GenBank/DDBJ whole genome shotgun (WGS) entry which is preliminary data.</text>
</comment>
<dbReference type="PANTHER" id="PTHR11360:SF319">
    <property type="entry name" value="MAJOR FACILITATOR SUPERFAMILY (MFS) PROFILE DOMAIN-CONTAINING PROTEIN"/>
    <property type="match status" value="1"/>
</dbReference>
<feature type="transmembrane region" description="Helical" evidence="3">
    <location>
        <begin position="85"/>
        <end position="110"/>
    </location>
</feature>
<dbReference type="OrthoDB" id="6499973at2759"/>
<feature type="transmembrane region" description="Helical" evidence="3">
    <location>
        <begin position="352"/>
        <end position="377"/>
    </location>
</feature>
<comment type="similarity">
    <text evidence="2">Belongs to the major facilitator superfamily. Monocarboxylate porter (TC 2.A.1.13) family.</text>
</comment>
<feature type="transmembrane region" description="Helical" evidence="3">
    <location>
        <begin position="197"/>
        <end position="219"/>
    </location>
</feature>
<feature type="transmembrane region" description="Helical" evidence="3">
    <location>
        <begin position="288"/>
        <end position="313"/>
    </location>
</feature>
<dbReference type="InterPro" id="IPR011701">
    <property type="entry name" value="MFS"/>
</dbReference>
<name>A0A9P7JZQ5_9AGAM</name>
<dbReference type="Pfam" id="PF07690">
    <property type="entry name" value="MFS_1"/>
    <property type="match status" value="1"/>
</dbReference>
<feature type="transmembrane region" description="Helical" evidence="3">
    <location>
        <begin position="255"/>
        <end position="282"/>
    </location>
</feature>
<keyword evidence="3" id="KW-0472">Membrane</keyword>
<evidence type="ECO:0000256" key="2">
    <source>
        <dbReference type="ARBA" id="ARBA00006727"/>
    </source>
</evidence>
<evidence type="ECO:0000256" key="3">
    <source>
        <dbReference type="SAM" id="Phobius"/>
    </source>
</evidence>
<gene>
    <name evidence="5" type="ORF">F5147DRAFT_666231</name>
</gene>
<dbReference type="SUPFAM" id="SSF103473">
    <property type="entry name" value="MFS general substrate transporter"/>
    <property type="match status" value="1"/>
</dbReference>
<comment type="subcellular location">
    <subcellularLocation>
        <location evidence="1">Membrane</location>
        <topology evidence="1">Multi-pass membrane protein</topology>
    </subcellularLocation>
</comment>
<feature type="transmembrane region" description="Helical" evidence="3">
    <location>
        <begin position="122"/>
        <end position="141"/>
    </location>
</feature>